<feature type="transmembrane region" description="Helical" evidence="13">
    <location>
        <begin position="54"/>
        <end position="73"/>
    </location>
</feature>
<name>A0A371YWN4_9PROT</name>
<evidence type="ECO:0000256" key="8">
    <source>
        <dbReference type="ARBA" id="ARBA00022982"/>
    </source>
</evidence>
<dbReference type="GO" id="GO:0046872">
    <property type="term" value="F:metal ion binding"/>
    <property type="evidence" value="ECO:0007669"/>
    <property type="project" value="UniProtKB-KW"/>
</dbReference>
<keyword evidence="5" id="KW-0349">Heme</keyword>
<dbReference type="Proteomes" id="UP000262371">
    <property type="component" value="Unassembled WGS sequence"/>
</dbReference>
<evidence type="ECO:0000256" key="3">
    <source>
        <dbReference type="ARBA" id="ARBA00022448"/>
    </source>
</evidence>
<dbReference type="SUPFAM" id="SSF81342">
    <property type="entry name" value="Transmembrane di-heme cytochromes"/>
    <property type="match status" value="1"/>
</dbReference>
<comment type="caution">
    <text evidence="15">The sequence shown here is derived from an EMBL/GenBank/DDBJ whole genome shotgun (WGS) entry which is preliminary data.</text>
</comment>
<feature type="non-terminal residue" evidence="15">
    <location>
        <position position="1"/>
    </location>
</feature>
<feature type="domain" description="Cytochrome b561 bacterial/Ni-hydrogenase" evidence="14">
    <location>
        <begin position="9"/>
        <end position="138"/>
    </location>
</feature>
<comment type="subcellular location">
    <subcellularLocation>
        <location evidence="2">Cell membrane</location>
        <topology evidence="2">Multi-pass membrane protein</topology>
    </subcellularLocation>
</comment>
<dbReference type="InterPro" id="IPR052168">
    <property type="entry name" value="Cytochrome_b561_oxidase"/>
</dbReference>
<keyword evidence="10" id="KW-0408">Iron</keyword>
<evidence type="ECO:0000313" key="15">
    <source>
        <dbReference type="EMBL" id="RFD18650.1"/>
    </source>
</evidence>
<dbReference type="GO" id="GO:0009055">
    <property type="term" value="F:electron transfer activity"/>
    <property type="evidence" value="ECO:0007669"/>
    <property type="project" value="InterPro"/>
</dbReference>
<evidence type="ECO:0000256" key="2">
    <source>
        <dbReference type="ARBA" id="ARBA00004651"/>
    </source>
</evidence>
<keyword evidence="8" id="KW-0249">Electron transport</keyword>
<dbReference type="EMBL" id="QUWV01000168">
    <property type="protein sequence ID" value="RFD18650.1"/>
    <property type="molecule type" value="Genomic_DNA"/>
</dbReference>
<sequence length="149" mass="17261">RNPLHHQLVVVHLTAGMVLSVLLPLRIMWRTGWGRRMPASDRWLDADMARSVEYSLYGLSMVEICLGYLWRWGNGQAMSFLSVQVMPPFGEFSIRTIELLHELHLYSGWLIVVLTTGHSLAACFHYLILRDNVLQRMFIIGNIPDERNR</sequence>
<keyword evidence="9 13" id="KW-1133">Transmembrane helix</keyword>
<proteinExistence type="inferred from homology"/>
<keyword evidence="6 13" id="KW-0812">Transmembrane</keyword>
<evidence type="ECO:0000259" key="14">
    <source>
        <dbReference type="Pfam" id="PF01292"/>
    </source>
</evidence>
<evidence type="ECO:0000256" key="11">
    <source>
        <dbReference type="ARBA" id="ARBA00023136"/>
    </source>
</evidence>
<keyword evidence="7" id="KW-0479">Metal-binding</keyword>
<evidence type="ECO:0000256" key="10">
    <source>
        <dbReference type="ARBA" id="ARBA00023004"/>
    </source>
</evidence>
<dbReference type="RefSeq" id="WP_116704184.1">
    <property type="nucleotide sequence ID" value="NZ_QUWV01000168.1"/>
</dbReference>
<dbReference type="PANTHER" id="PTHR30529:SF1">
    <property type="entry name" value="CYTOCHROME B561 HOMOLOG 2"/>
    <property type="match status" value="1"/>
</dbReference>
<dbReference type="GO" id="GO:0020037">
    <property type="term" value="F:heme binding"/>
    <property type="evidence" value="ECO:0007669"/>
    <property type="project" value="TreeGrafter"/>
</dbReference>
<organism evidence="15 16">
    <name type="scientific">Komagataeibacter melaceti</name>
    <dbReference type="NCBI Taxonomy" id="2766577"/>
    <lineage>
        <taxon>Bacteria</taxon>
        <taxon>Pseudomonadati</taxon>
        <taxon>Pseudomonadota</taxon>
        <taxon>Alphaproteobacteria</taxon>
        <taxon>Acetobacterales</taxon>
        <taxon>Acetobacteraceae</taxon>
        <taxon>Komagataeibacter</taxon>
    </lineage>
</organism>
<dbReference type="InterPro" id="IPR016174">
    <property type="entry name" value="Di-haem_cyt_TM"/>
</dbReference>
<dbReference type="OrthoDB" id="7280471at2"/>
<evidence type="ECO:0000256" key="5">
    <source>
        <dbReference type="ARBA" id="ARBA00022617"/>
    </source>
</evidence>
<evidence type="ECO:0000256" key="1">
    <source>
        <dbReference type="ARBA" id="ARBA00001970"/>
    </source>
</evidence>
<keyword evidence="11 13" id="KW-0472">Membrane</keyword>
<dbReference type="GO" id="GO:0022904">
    <property type="term" value="P:respiratory electron transport chain"/>
    <property type="evidence" value="ECO:0007669"/>
    <property type="project" value="InterPro"/>
</dbReference>
<dbReference type="PANTHER" id="PTHR30529">
    <property type="entry name" value="CYTOCHROME B561"/>
    <property type="match status" value="1"/>
</dbReference>
<evidence type="ECO:0000313" key="16">
    <source>
        <dbReference type="Proteomes" id="UP000262371"/>
    </source>
</evidence>
<evidence type="ECO:0000256" key="7">
    <source>
        <dbReference type="ARBA" id="ARBA00022723"/>
    </source>
</evidence>
<evidence type="ECO:0000256" key="13">
    <source>
        <dbReference type="SAM" id="Phobius"/>
    </source>
</evidence>
<comment type="similarity">
    <text evidence="12">Belongs to the cytochrome b561 family.</text>
</comment>
<dbReference type="InterPro" id="IPR011577">
    <property type="entry name" value="Cyt_b561_bac/Ni-Hgenase"/>
</dbReference>
<dbReference type="AlphaFoldDB" id="A0A371YWN4"/>
<evidence type="ECO:0000256" key="6">
    <source>
        <dbReference type="ARBA" id="ARBA00022692"/>
    </source>
</evidence>
<keyword evidence="16" id="KW-1185">Reference proteome</keyword>
<keyword evidence="3" id="KW-0813">Transport</keyword>
<protein>
    <submittedName>
        <fullName evidence="15">Cytochrome b</fullName>
    </submittedName>
</protein>
<dbReference type="GO" id="GO:0005886">
    <property type="term" value="C:plasma membrane"/>
    <property type="evidence" value="ECO:0007669"/>
    <property type="project" value="UniProtKB-SubCell"/>
</dbReference>
<gene>
    <name evidence="15" type="ORF">DY926_15480</name>
</gene>
<feature type="transmembrane region" description="Helical" evidence="13">
    <location>
        <begin position="6"/>
        <end position="27"/>
    </location>
</feature>
<reference evidence="15 16" key="1">
    <citation type="submission" date="2018-08" db="EMBL/GenBank/DDBJ databases">
        <title>Komagataeibacter sp. AV 382.</title>
        <authorList>
            <person name="Skraban J."/>
            <person name="Trcek J."/>
        </authorList>
    </citation>
    <scope>NUCLEOTIDE SEQUENCE [LARGE SCALE GENOMIC DNA]</scope>
    <source>
        <strain evidence="15 16">AV 382</strain>
    </source>
</reference>
<feature type="transmembrane region" description="Helical" evidence="13">
    <location>
        <begin position="106"/>
        <end position="129"/>
    </location>
</feature>
<accession>A0A371YWN4</accession>
<dbReference type="Pfam" id="PF01292">
    <property type="entry name" value="Ni_hydr_CYTB"/>
    <property type="match status" value="1"/>
</dbReference>
<keyword evidence="4" id="KW-1003">Cell membrane</keyword>
<evidence type="ECO:0000256" key="12">
    <source>
        <dbReference type="ARBA" id="ARBA00037975"/>
    </source>
</evidence>
<evidence type="ECO:0000256" key="4">
    <source>
        <dbReference type="ARBA" id="ARBA00022475"/>
    </source>
</evidence>
<comment type="cofactor">
    <cofactor evidence="1">
        <name>heme b</name>
        <dbReference type="ChEBI" id="CHEBI:60344"/>
    </cofactor>
</comment>
<evidence type="ECO:0000256" key="9">
    <source>
        <dbReference type="ARBA" id="ARBA00022989"/>
    </source>
</evidence>